<evidence type="ECO:0000256" key="1">
    <source>
        <dbReference type="SAM" id="Phobius"/>
    </source>
</evidence>
<organism evidence="2">
    <name type="scientific">Roseihalotalea indica</name>
    <dbReference type="NCBI Taxonomy" id="2867963"/>
    <lineage>
        <taxon>Bacteria</taxon>
        <taxon>Pseudomonadati</taxon>
        <taxon>Bacteroidota</taxon>
        <taxon>Cytophagia</taxon>
        <taxon>Cytophagales</taxon>
        <taxon>Catalimonadaceae</taxon>
        <taxon>Roseihalotalea</taxon>
    </lineage>
</organism>
<feature type="transmembrane region" description="Helical" evidence="1">
    <location>
        <begin position="20"/>
        <end position="40"/>
    </location>
</feature>
<accession>A0AA49GIP8</accession>
<dbReference type="AlphaFoldDB" id="A0AA49GIP8"/>
<proteinExistence type="predicted"/>
<evidence type="ECO:0000313" key="2">
    <source>
        <dbReference type="EMBL" id="WKN34937.1"/>
    </source>
</evidence>
<dbReference type="EMBL" id="CP120682">
    <property type="protein sequence ID" value="WKN34937.1"/>
    <property type="molecule type" value="Genomic_DNA"/>
</dbReference>
<keyword evidence="1" id="KW-1133">Transmembrane helix</keyword>
<name>A0AA49GIP8_9BACT</name>
<gene>
    <name evidence="2" type="ORF">K4G66_21410</name>
</gene>
<keyword evidence="1" id="KW-0812">Transmembrane</keyword>
<feature type="transmembrane region" description="Helical" evidence="1">
    <location>
        <begin position="52"/>
        <end position="72"/>
    </location>
</feature>
<reference evidence="2" key="1">
    <citation type="journal article" date="2023" name="Comput. Struct. Biotechnol. J.">
        <title>Discovery of a novel marine Bacteroidetes with a rich repertoire of carbohydrate-active enzymes.</title>
        <authorList>
            <person name="Chen B."/>
            <person name="Liu G."/>
            <person name="Chen Q."/>
            <person name="Wang H."/>
            <person name="Liu L."/>
            <person name="Tang K."/>
        </authorList>
    </citation>
    <scope>NUCLEOTIDE SEQUENCE</scope>
    <source>
        <strain evidence="2">TK19036</strain>
    </source>
</reference>
<dbReference type="PROSITE" id="PS51257">
    <property type="entry name" value="PROKAR_LIPOPROTEIN"/>
    <property type="match status" value="1"/>
</dbReference>
<keyword evidence="1" id="KW-0472">Membrane</keyword>
<protein>
    <submittedName>
        <fullName evidence="2">Uncharacterized protein</fullName>
    </submittedName>
</protein>
<reference evidence="2" key="2">
    <citation type="journal article" date="2024" name="Antonie Van Leeuwenhoek">
        <title>Roseihalotalea indica gen. nov., sp. nov., a halophilic Bacteroidetes from mesopelagic Southwest Indian Ocean with higher carbohydrate metabolic potential.</title>
        <authorList>
            <person name="Chen B."/>
            <person name="Zhang M."/>
            <person name="Lin D."/>
            <person name="Ye J."/>
            <person name="Tang K."/>
        </authorList>
    </citation>
    <scope>NUCLEOTIDE SEQUENCE</scope>
    <source>
        <strain evidence="2">TK19036</strain>
    </source>
</reference>
<sequence length="174" mass="20647">MTIDQFRQTLKKPEKTDALLNYLTCIFFIGCGLWFIYDLVTNGFYHPELGNRKYLILIFPLTFVVIGIYGFWRIPKDYQIGCVNSVKSIEEKWTIVNEYLSQLKIRSKRIENTQIECVYRNKYLNSLVISMYLDDNKILYNVRSFDPTIKKGFIDLGLSKRGTKRLKKFLEDRL</sequence>